<evidence type="ECO:0000313" key="9">
    <source>
        <dbReference type="Proteomes" id="UP000748756"/>
    </source>
</evidence>
<dbReference type="GO" id="GO:0006412">
    <property type="term" value="P:translation"/>
    <property type="evidence" value="ECO:0007669"/>
    <property type="project" value="InterPro"/>
</dbReference>
<feature type="compositionally biased region" description="Basic residues" evidence="6">
    <location>
        <begin position="439"/>
        <end position="450"/>
    </location>
</feature>
<keyword evidence="9" id="KW-1185">Reference proteome</keyword>
<feature type="non-terminal residue" evidence="8">
    <location>
        <position position="482"/>
    </location>
</feature>
<evidence type="ECO:0000256" key="4">
    <source>
        <dbReference type="ARBA" id="ARBA00035234"/>
    </source>
</evidence>
<keyword evidence="7" id="KW-0472">Membrane</keyword>
<dbReference type="Gene3D" id="1.10.1620.10">
    <property type="entry name" value="Ribosomal protein L39e"/>
    <property type="match status" value="1"/>
</dbReference>
<accession>A0A9P5VC00</accession>
<feature type="compositionally biased region" description="Low complexity" evidence="6">
    <location>
        <begin position="1"/>
        <end position="36"/>
    </location>
</feature>
<proteinExistence type="inferred from homology"/>
<feature type="compositionally biased region" description="Low complexity" evidence="6">
    <location>
        <begin position="315"/>
        <end position="337"/>
    </location>
</feature>
<organism evidence="8 9">
    <name type="scientific">Linnemannia schmuckeri</name>
    <dbReference type="NCBI Taxonomy" id="64567"/>
    <lineage>
        <taxon>Eukaryota</taxon>
        <taxon>Fungi</taxon>
        <taxon>Fungi incertae sedis</taxon>
        <taxon>Mucoromycota</taxon>
        <taxon>Mortierellomycotina</taxon>
        <taxon>Mortierellomycetes</taxon>
        <taxon>Mortierellales</taxon>
        <taxon>Mortierellaceae</taxon>
        <taxon>Linnemannia</taxon>
    </lineage>
</organism>
<keyword evidence="2 8" id="KW-0689">Ribosomal protein</keyword>
<keyword evidence="3" id="KW-0687">Ribonucleoprotein</keyword>
<feature type="transmembrane region" description="Helical" evidence="7">
    <location>
        <begin position="139"/>
        <end position="160"/>
    </location>
</feature>
<feature type="region of interest" description="Disordered" evidence="6">
    <location>
        <begin position="267"/>
        <end position="340"/>
    </location>
</feature>
<dbReference type="GO" id="GO:0022625">
    <property type="term" value="C:cytosolic large ribosomal subunit"/>
    <property type="evidence" value="ECO:0007669"/>
    <property type="project" value="TreeGrafter"/>
</dbReference>
<feature type="region of interest" description="Disordered" evidence="6">
    <location>
        <begin position="387"/>
        <end position="406"/>
    </location>
</feature>
<dbReference type="Proteomes" id="UP000748756">
    <property type="component" value="Unassembled WGS sequence"/>
</dbReference>
<reference evidence="8" key="1">
    <citation type="journal article" date="2020" name="Fungal Divers.">
        <title>Resolving the Mortierellaceae phylogeny through synthesis of multi-gene phylogenetics and phylogenomics.</title>
        <authorList>
            <person name="Vandepol N."/>
            <person name="Liber J."/>
            <person name="Desiro A."/>
            <person name="Na H."/>
            <person name="Kennedy M."/>
            <person name="Barry K."/>
            <person name="Grigoriev I.V."/>
            <person name="Miller A.N."/>
            <person name="O'Donnell K."/>
            <person name="Stajich J.E."/>
            <person name="Bonito G."/>
        </authorList>
    </citation>
    <scope>NUCLEOTIDE SEQUENCE</scope>
    <source>
        <strain evidence="8">NRRL 6426</strain>
    </source>
</reference>
<feature type="compositionally biased region" description="Basic and acidic residues" evidence="6">
    <location>
        <begin position="267"/>
        <end position="279"/>
    </location>
</feature>
<feature type="region of interest" description="Disordered" evidence="6">
    <location>
        <begin position="422"/>
        <end position="456"/>
    </location>
</feature>
<keyword evidence="7" id="KW-1133">Transmembrane helix</keyword>
<evidence type="ECO:0000256" key="1">
    <source>
        <dbReference type="ARBA" id="ARBA00009339"/>
    </source>
</evidence>
<gene>
    <name evidence="8" type="primary">RPL39_1</name>
    <name evidence="8" type="ORF">BG015_006341</name>
</gene>
<evidence type="ECO:0000313" key="8">
    <source>
        <dbReference type="EMBL" id="KAF9151709.1"/>
    </source>
</evidence>
<keyword evidence="7" id="KW-0812">Transmembrane</keyword>
<evidence type="ECO:0000256" key="7">
    <source>
        <dbReference type="SAM" id="Phobius"/>
    </source>
</evidence>
<dbReference type="Pfam" id="PF00832">
    <property type="entry name" value="Ribosomal_L39"/>
    <property type="match status" value="1"/>
</dbReference>
<comment type="caution">
    <text evidence="8">The sequence shown here is derived from an EMBL/GenBank/DDBJ whole genome shotgun (WGS) entry which is preliminary data.</text>
</comment>
<feature type="region of interest" description="Disordered" evidence="6">
    <location>
        <begin position="192"/>
        <end position="218"/>
    </location>
</feature>
<evidence type="ECO:0000256" key="2">
    <source>
        <dbReference type="ARBA" id="ARBA00022980"/>
    </source>
</evidence>
<evidence type="ECO:0000256" key="5">
    <source>
        <dbReference type="ARBA" id="ARBA00035339"/>
    </source>
</evidence>
<dbReference type="SUPFAM" id="SSF48662">
    <property type="entry name" value="Ribosomal protein L39e"/>
    <property type="match status" value="1"/>
</dbReference>
<feature type="compositionally biased region" description="Gly residues" evidence="6">
    <location>
        <begin position="111"/>
        <end position="126"/>
    </location>
</feature>
<feature type="region of interest" description="Disordered" evidence="6">
    <location>
        <begin position="108"/>
        <end position="133"/>
    </location>
</feature>
<comment type="similarity">
    <text evidence="1">Belongs to the eukaryotic ribosomal protein eL39 family.</text>
</comment>
<name>A0A9P5VC00_9FUNG</name>
<dbReference type="InterPro" id="IPR023626">
    <property type="entry name" value="Ribosomal_eL39_dom_sf"/>
</dbReference>
<dbReference type="InterPro" id="IPR020083">
    <property type="entry name" value="Ribosomal_eL39_CS"/>
</dbReference>
<dbReference type="AlphaFoldDB" id="A0A9P5VC00"/>
<evidence type="ECO:0000256" key="3">
    <source>
        <dbReference type="ARBA" id="ARBA00023274"/>
    </source>
</evidence>
<dbReference type="PANTHER" id="PTHR19970">
    <property type="entry name" value="RIBOSOMAL PROTEIN L39E"/>
    <property type="match status" value="1"/>
</dbReference>
<evidence type="ECO:0000256" key="6">
    <source>
        <dbReference type="SAM" id="MobiDB-lite"/>
    </source>
</evidence>
<dbReference type="InterPro" id="IPR000077">
    <property type="entry name" value="Ribosomal_eL39"/>
</dbReference>
<feature type="region of interest" description="Disordered" evidence="6">
    <location>
        <begin position="1"/>
        <end position="62"/>
    </location>
</feature>
<dbReference type="OrthoDB" id="2446541at2759"/>
<sequence length="482" mass="49883">TDVPTTATTDVPTTAPTTDVPTTASTDVPTTVPVTSNSVSITESPPPPVTTQTIAPTSPTSEVVPTTTSLLITTSENTQPISTQTTLSLTVISGTIYTIDPNGTILPNPGGNNGGIGGGNGDGLTGPGSSKGLSPGATAGLAVGSIAVLALIAGAFFLIFRRQSRRLQNPNNRFISRSAAAGAGAAGAGGDLGHLYGSRQPEGTGSHGSHGSVRHLAGGGAGHIVVAPEMMEHPANRSNHNLHSGPMAFGTNAALGASSGLAAVHAHDGYHESSSDGREASSSYGASGGSAPGDNTGSAAGGHSNPFGTATGSVPSMQGHHQSSPSGGSGSPQSQKGSDVEAELTIGWPIGVEATRCRRMNERSLQLYRISNNGSGEDVRTVLWRQKRSGDGKSSSGAEPLNQHPSRRYLFFSSGMKSVAALRQQRQQQQQSPSNKSFIIKRKLGKKQKQNRPLPNWCRMRTDNKIRYNAKRRHWRRTKLGL</sequence>
<dbReference type="FunFam" id="1.10.1620.10:FF:000001">
    <property type="entry name" value="60S ribosomal protein-like L39"/>
    <property type="match status" value="1"/>
</dbReference>
<dbReference type="EMBL" id="JAAAUQ010000300">
    <property type="protein sequence ID" value="KAF9151709.1"/>
    <property type="molecule type" value="Genomic_DNA"/>
</dbReference>
<dbReference type="GO" id="GO:0003735">
    <property type="term" value="F:structural constituent of ribosome"/>
    <property type="evidence" value="ECO:0007669"/>
    <property type="project" value="InterPro"/>
</dbReference>
<protein>
    <recommendedName>
        <fullName evidence="4">Large ribosomal subunit protein eL39</fullName>
    </recommendedName>
    <alternativeName>
        <fullName evidence="5">60S ribosomal protein L39</fullName>
    </alternativeName>
</protein>
<dbReference type="PANTHER" id="PTHR19970:SF0">
    <property type="entry name" value="LARGE RIBOSOMAL SUBUNIT PROTEIN EL39"/>
    <property type="match status" value="1"/>
</dbReference>
<dbReference type="PROSITE" id="PS00051">
    <property type="entry name" value="RIBOSOMAL_L39E"/>
    <property type="match status" value="1"/>
</dbReference>